<comment type="caution">
    <text evidence="3">The sequence shown here is derived from an EMBL/GenBank/DDBJ whole genome shotgun (WGS) entry which is preliminary data.</text>
</comment>
<keyword evidence="2" id="KW-0472">Membrane</keyword>
<feature type="compositionally biased region" description="Basic and acidic residues" evidence="1">
    <location>
        <begin position="82"/>
        <end position="101"/>
    </location>
</feature>
<feature type="compositionally biased region" description="Basic and acidic residues" evidence="1">
    <location>
        <begin position="1"/>
        <end position="10"/>
    </location>
</feature>
<name>A0AAV6REY3_SOLSE</name>
<dbReference type="Proteomes" id="UP000693946">
    <property type="component" value="Linkage Group LG2"/>
</dbReference>
<evidence type="ECO:0000313" key="3">
    <source>
        <dbReference type="EMBL" id="KAG7503933.1"/>
    </source>
</evidence>
<evidence type="ECO:0000313" key="4">
    <source>
        <dbReference type="Proteomes" id="UP000693946"/>
    </source>
</evidence>
<feature type="transmembrane region" description="Helical" evidence="2">
    <location>
        <begin position="34"/>
        <end position="52"/>
    </location>
</feature>
<keyword evidence="2" id="KW-0812">Transmembrane</keyword>
<keyword evidence="4" id="KW-1185">Reference proteome</keyword>
<protein>
    <submittedName>
        <fullName evidence="3">Uncharacterized protein</fullName>
    </submittedName>
</protein>
<sequence>MKRIHIRTEPRPTGTNRVRGAETPEHQEEDRSTAMLRLLLLVALLVLTLAAGRGATAALLRGLGATELSARTEAGGLNRAKTGVERMSRSHHGTEAQAKDPRYKDKIIRQLTDYRRCARLLMQLANSPRCTER</sequence>
<accession>A0AAV6REY3</accession>
<proteinExistence type="predicted"/>
<reference evidence="3 4" key="1">
    <citation type="journal article" date="2021" name="Sci. Rep.">
        <title>Chromosome anchoring in Senegalese sole (Solea senegalensis) reveals sex-associated markers and genome rearrangements in flatfish.</title>
        <authorList>
            <person name="Guerrero-Cozar I."/>
            <person name="Gomez-Garrido J."/>
            <person name="Berbel C."/>
            <person name="Martinez-Blanch J.F."/>
            <person name="Alioto T."/>
            <person name="Claros M.G."/>
            <person name="Gagnaire P.A."/>
            <person name="Manchado M."/>
        </authorList>
    </citation>
    <scope>NUCLEOTIDE SEQUENCE [LARGE SCALE GENOMIC DNA]</scope>
    <source>
        <strain evidence="3">Sse05_10M</strain>
    </source>
</reference>
<gene>
    <name evidence="3" type="ORF">JOB18_047584</name>
</gene>
<dbReference type="EMBL" id="JAGKHQ010000012">
    <property type="protein sequence ID" value="KAG7503933.1"/>
    <property type="molecule type" value="Genomic_DNA"/>
</dbReference>
<dbReference type="AlphaFoldDB" id="A0AAV6REY3"/>
<keyword evidence="2" id="KW-1133">Transmembrane helix</keyword>
<feature type="region of interest" description="Disordered" evidence="1">
    <location>
        <begin position="74"/>
        <end position="101"/>
    </location>
</feature>
<evidence type="ECO:0000256" key="1">
    <source>
        <dbReference type="SAM" id="MobiDB-lite"/>
    </source>
</evidence>
<feature type="compositionally biased region" description="Basic and acidic residues" evidence="1">
    <location>
        <begin position="19"/>
        <end position="30"/>
    </location>
</feature>
<organism evidence="3 4">
    <name type="scientific">Solea senegalensis</name>
    <name type="common">Senegalese sole</name>
    <dbReference type="NCBI Taxonomy" id="28829"/>
    <lineage>
        <taxon>Eukaryota</taxon>
        <taxon>Metazoa</taxon>
        <taxon>Chordata</taxon>
        <taxon>Craniata</taxon>
        <taxon>Vertebrata</taxon>
        <taxon>Euteleostomi</taxon>
        <taxon>Actinopterygii</taxon>
        <taxon>Neopterygii</taxon>
        <taxon>Teleostei</taxon>
        <taxon>Neoteleostei</taxon>
        <taxon>Acanthomorphata</taxon>
        <taxon>Carangaria</taxon>
        <taxon>Pleuronectiformes</taxon>
        <taxon>Pleuronectoidei</taxon>
        <taxon>Soleidae</taxon>
        <taxon>Solea</taxon>
    </lineage>
</organism>
<feature type="region of interest" description="Disordered" evidence="1">
    <location>
        <begin position="1"/>
        <end position="30"/>
    </location>
</feature>
<evidence type="ECO:0000256" key="2">
    <source>
        <dbReference type="SAM" id="Phobius"/>
    </source>
</evidence>